<dbReference type="Proteomes" id="UP001732700">
    <property type="component" value="Chromosome 6D"/>
</dbReference>
<evidence type="ECO:0000313" key="2">
    <source>
        <dbReference type="Proteomes" id="UP001732700"/>
    </source>
</evidence>
<evidence type="ECO:0000313" key="1">
    <source>
        <dbReference type="EnsemblPlants" id="AVESA.00010b.r2.6DG1153200.1.CDS"/>
    </source>
</evidence>
<protein>
    <submittedName>
        <fullName evidence="1">Uncharacterized protein</fullName>
    </submittedName>
</protein>
<name>A0ACD5Z9Q0_AVESA</name>
<reference evidence="1" key="2">
    <citation type="submission" date="2025-09" db="UniProtKB">
        <authorList>
            <consortium name="EnsemblPlants"/>
        </authorList>
    </citation>
    <scope>IDENTIFICATION</scope>
</reference>
<dbReference type="EnsemblPlants" id="AVESA.00010b.r2.6DG1153200.1">
    <property type="protein sequence ID" value="AVESA.00010b.r2.6DG1153200.1.CDS"/>
    <property type="gene ID" value="AVESA.00010b.r2.6DG1153200"/>
</dbReference>
<proteinExistence type="predicted"/>
<organism evidence="1 2">
    <name type="scientific">Avena sativa</name>
    <name type="common">Oat</name>
    <dbReference type="NCBI Taxonomy" id="4498"/>
    <lineage>
        <taxon>Eukaryota</taxon>
        <taxon>Viridiplantae</taxon>
        <taxon>Streptophyta</taxon>
        <taxon>Embryophyta</taxon>
        <taxon>Tracheophyta</taxon>
        <taxon>Spermatophyta</taxon>
        <taxon>Magnoliopsida</taxon>
        <taxon>Liliopsida</taxon>
        <taxon>Poales</taxon>
        <taxon>Poaceae</taxon>
        <taxon>BOP clade</taxon>
        <taxon>Pooideae</taxon>
        <taxon>Poodae</taxon>
        <taxon>Poeae</taxon>
        <taxon>Poeae Chloroplast Group 1 (Aveneae type)</taxon>
        <taxon>Aveninae</taxon>
        <taxon>Avena</taxon>
    </lineage>
</organism>
<accession>A0ACD5Z9Q0</accession>
<sequence length="317" mass="35068">MERVAAAAAAAIYRLPEECVAHAIAMTTPGDACSSSAVSPAFRAAADSDAVWDRFLPHDHAAVLARAAADDEDSVRECSSKKDLFTRLCSRPVLLDGATMSFGLDRRSGAKCWMLSARALSIAWGHDPSCWTWTADLPGSRFPEVAELVDVCWLEITGKLQLSLLSPRTTYAAYLVFSIADDSYGLECNIGILPPKATVTVALSGNTKPTTSTSTEHTICLQHMQGEEETAMHRRRQEYVRPWKHYRRKVTREADTDIRCSRRRGDGWTEVELGEFAVAGEEEEGVVEVGVKEVECRRWKRGLVVQGIEIRPKHTDD</sequence>
<reference evidence="1" key="1">
    <citation type="submission" date="2021-05" db="EMBL/GenBank/DDBJ databases">
        <authorList>
            <person name="Scholz U."/>
            <person name="Mascher M."/>
            <person name="Fiebig A."/>
        </authorList>
    </citation>
    <scope>NUCLEOTIDE SEQUENCE [LARGE SCALE GENOMIC DNA]</scope>
</reference>
<keyword evidence="2" id="KW-1185">Reference proteome</keyword>